<dbReference type="InterPro" id="IPR023346">
    <property type="entry name" value="Lysozyme-like_dom_sf"/>
</dbReference>
<dbReference type="EMBL" id="KE346361">
    <property type="protein sequence ID" value="KJE90387.1"/>
    <property type="molecule type" value="Genomic_DNA"/>
</dbReference>
<dbReference type="PANTHER" id="PTHR11407:SF63">
    <property type="entry name" value="LYSOZYME C"/>
    <property type="match status" value="1"/>
</dbReference>
<keyword evidence="3" id="KW-0732">Signal</keyword>
<evidence type="ECO:0000256" key="3">
    <source>
        <dbReference type="SAM" id="SignalP"/>
    </source>
</evidence>
<dbReference type="Proteomes" id="UP000008743">
    <property type="component" value="Unassembled WGS sequence"/>
</dbReference>
<dbReference type="InterPro" id="IPR001916">
    <property type="entry name" value="Glyco_hydro_22"/>
</dbReference>
<sequence>MVRKSASSLLLLVGCIALLVARPAFALSKCAVVAHLHNIGTFSAKDIAKLTCIAQHASGFDPSLQDRSKGPQTRWGLFGMAESQWCSTQFGASTGNNVRDVIPVDTPGNQCQVACNDLMIASQSIRCARIAIGKQGFSAFPEYAANKADCDNYTVDECSKTRKPHAAPRQEQVFVGSHQMPRQGDKVQMPSSERDEL</sequence>
<evidence type="ECO:0000313" key="5">
    <source>
        <dbReference type="Proteomes" id="UP000008743"/>
    </source>
</evidence>
<dbReference type="PANTHER" id="PTHR11407">
    <property type="entry name" value="LYSOZYME C"/>
    <property type="match status" value="1"/>
</dbReference>
<dbReference type="Gene3D" id="1.10.530.10">
    <property type="match status" value="1"/>
</dbReference>
<evidence type="ECO:0000256" key="2">
    <source>
        <dbReference type="SAM" id="MobiDB-lite"/>
    </source>
</evidence>
<dbReference type="AlphaFoldDB" id="A0A0D2VK43"/>
<keyword evidence="5" id="KW-1185">Reference proteome</keyword>
<proteinExistence type="predicted"/>
<dbReference type="PhylomeDB" id="A0A0D2VK43"/>
<accession>A0A0D2VK43</accession>
<dbReference type="InParanoid" id="A0A0D2VK43"/>
<feature type="chain" id="PRO_5002253662" evidence="3">
    <location>
        <begin position="27"/>
        <end position="197"/>
    </location>
</feature>
<dbReference type="OrthoDB" id="17373at2759"/>
<keyword evidence="1" id="KW-1015">Disulfide bond</keyword>
<evidence type="ECO:0000313" key="4">
    <source>
        <dbReference type="EMBL" id="KJE90387.1"/>
    </source>
</evidence>
<evidence type="ECO:0000256" key="1">
    <source>
        <dbReference type="ARBA" id="ARBA00023157"/>
    </source>
</evidence>
<dbReference type="PROSITE" id="PS51348">
    <property type="entry name" value="GLYCOSYL_HYDROL_F22_2"/>
    <property type="match status" value="1"/>
</dbReference>
<organism evidence="4 5">
    <name type="scientific">Capsaspora owczarzaki (strain ATCC 30864)</name>
    <dbReference type="NCBI Taxonomy" id="595528"/>
    <lineage>
        <taxon>Eukaryota</taxon>
        <taxon>Filasterea</taxon>
        <taxon>Capsaspora</taxon>
    </lineage>
</organism>
<gene>
    <name evidence="4" type="ORF">CAOG_001707</name>
</gene>
<dbReference type="OMA" id="VYERCEF"/>
<name>A0A0D2VK43_CAPO3</name>
<dbReference type="SMART" id="SM00263">
    <property type="entry name" value="LYZ1"/>
    <property type="match status" value="1"/>
</dbReference>
<feature type="region of interest" description="Disordered" evidence="2">
    <location>
        <begin position="160"/>
        <end position="197"/>
    </location>
</feature>
<reference evidence="5" key="1">
    <citation type="submission" date="2011-02" db="EMBL/GenBank/DDBJ databases">
        <title>The Genome Sequence of Capsaspora owczarzaki ATCC 30864.</title>
        <authorList>
            <person name="Russ C."/>
            <person name="Cuomo C."/>
            <person name="Burger G."/>
            <person name="Gray M.W."/>
            <person name="Holland P.W.H."/>
            <person name="King N."/>
            <person name="Lang F.B.F."/>
            <person name="Roger A.J."/>
            <person name="Ruiz-Trillo I."/>
            <person name="Young S.K."/>
            <person name="Zeng Q."/>
            <person name="Gargeya S."/>
            <person name="Alvarado L."/>
            <person name="Berlin A."/>
            <person name="Chapman S.B."/>
            <person name="Chen Z."/>
            <person name="Freedman E."/>
            <person name="Gellesch M."/>
            <person name="Goldberg J."/>
            <person name="Griggs A."/>
            <person name="Gujja S."/>
            <person name="Heilman E."/>
            <person name="Heiman D."/>
            <person name="Howarth C."/>
            <person name="Mehta T."/>
            <person name="Neiman D."/>
            <person name="Pearson M."/>
            <person name="Roberts A."/>
            <person name="Saif S."/>
            <person name="Shea T."/>
            <person name="Shenoy N."/>
            <person name="Sisk P."/>
            <person name="Stolte C."/>
            <person name="Sykes S."/>
            <person name="White J."/>
            <person name="Yandava C."/>
            <person name="Haas B."/>
            <person name="Nusbaum C."/>
            <person name="Birren B."/>
        </authorList>
    </citation>
    <scope>NUCLEOTIDE SEQUENCE</scope>
    <source>
        <strain evidence="5">ATCC 30864</strain>
    </source>
</reference>
<dbReference type="Pfam" id="PF00062">
    <property type="entry name" value="Lys"/>
    <property type="match status" value="1"/>
</dbReference>
<dbReference type="PROSITE" id="PS51257">
    <property type="entry name" value="PROKAR_LIPOPROTEIN"/>
    <property type="match status" value="1"/>
</dbReference>
<dbReference type="RefSeq" id="XP_004364575.1">
    <property type="nucleotide sequence ID" value="XM_004364518.2"/>
</dbReference>
<dbReference type="SUPFAM" id="SSF53955">
    <property type="entry name" value="Lysozyme-like"/>
    <property type="match status" value="1"/>
</dbReference>
<feature type="signal peptide" evidence="3">
    <location>
        <begin position="1"/>
        <end position="26"/>
    </location>
</feature>
<dbReference type="GO" id="GO:0003796">
    <property type="term" value="F:lysozyme activity"/>
    <property type="evidence" value="ECO:0007669"/>
    <property type="project" value="TreeGrafter"/>
</dbReference>
<protein>
    <submittedName>
        <fullName evidence="4">Uncharacterized protein</fullName>
    </submittedName>
</protein>